<comment type="caution">
    <text evidence="5">The sequence shown here is derived from an EMBL/GenBank/DDBJ whole genome shotgun (WGS) entry which is preliminary data.</text>
</comment>
<evidence type="ECO:0000256" key="3">
    <source>
        <dbReference type="SAM" id="SignalP"/>
    </source>
</evidence>
<feature type="signal peptide" evidence="3">
    <location>
        <begin position="1"/>
        <end position="20"/>
    </location>
</feature>
<sequence length="318" mass="34666">MLKSLIVATGLLLVAARAVAADPAPLVEAEWLNDHLDDDNLVVLDVRSSIDDGGDRDSFEQAHIPGSLYSSYTDDGWRETRDEVVGLLPPVKDLERLIGGLGIGNDDTVVIVPAGTGATDFGSAARVYWTFMVLGHDRVSILDGGFAGWQQQGYEVARGEPASREVADFEANLREELIATTEEVEAARESQAQLVDARPVDYFRGETVSPAVRAAGTIPGSINLPHHSLLQDRDNAFYLDSEGLQSRINEAELDPKARTVSYCNTAHWAATDWFVLSEIAGFDNVTLYDGSMAEWTLSGSRPVEKVKRGLGRLLDFFD</sequence>
<dbReference type="SMART" id="SM00450">
    <property type="entry name" value="RHOD"/>
    <property type="match status" value="2"/>
</dbReference>
<evidence type="ECO:0000313" key="6">
    <source>
        <dbReference type="Proteomes" id="UP001595579"/>
    </source>
</evidence>
<evidence type="ECO:0000313" key="5">
    <source>
        <dbReference type="EMBL" id="MFC3282593.1"/>
    </source>
</evidence>
<dbReference type="GO" id="GO:0016740">
    <property type="term" value="F:transferase activity"/>
    <property type="evidence" value="ECO:0007669"/>
    <property type="project" value="UniProtKB-KW"/>
</dbReference>
<dbReference type="CDD" id="cd01449">
    <property type="entry name" value="TST_Repeat_2"/>
    <property type="match status" value="1"/>
</dbReference>
<accession>A0ABV7LKR4</accession>
<dbReference type="InterPro" id="IPR001763">
    <property type="entry name" value="Rhodanese-like_dom"/>
</dbReference>
<dbReference type="PROSITE" id="PS50206">
    <property type="entry name" value="RHODANESE_3"/>
    <property type="match status" value="2"/>
</dbReference>
<dbReference type="InterPro" id="IPR036873">
    <property type="entry name" value="Rhodanese-like_dom_sf"/>
</dbReference>
<dbReference type="PANTHER" id="PTHR11364">
    <property type="entry name" value="THIOSULFATE SULFERTANSFERASE"/>
    <property type="match status" value="1"/>
</dbReference>
<feature type="domain" description="Rhodanese" evidence="4">
    <location>
        <begin position="37"/>
        <end position="158"/>
    </location>
</feature>
<dbReference type="Pfam" id="PF00581">
    <property type="entry name" value="Rhodanese"/>
    <property type="match status" value="2"/>
</dbReference>
<dbReference type="RefSeq" id="WP_386771493.1">
    <property type="nucleotide sequence ID" value="NZ_JBHRUG010000005.1"/>
</dbReference>
<protein>
    <submittedName>
        <fullName evidence="5">Sulfurtransferase</fullName>
        <ecNumber evidence="5">2.8.1.-</ecNumber>
    </submittedName>
</protein>
<dbReference type="EC" id="2.8.1.-" evidence="5"/>
<proteinExistence type="predicted"/>
<dbReference type="SUPFAM" id="SSF52821">
    <property type="entry name" value="Rhodanese/Cell cycle control phosphatase"/>
    <property type="match status" value="2"/>
</dbReference>
<keyword evidence="1 5" id="KW-0808">Transferase</keyword>
<dbReference type="Gene3D" id="3.40.250.10">
    <property type="entry name" value="Rhodanese-like domain"/>
    <property type="match status" value="2"/>
</dbReference>
<keyword evidence="3" id="KW-0732">Signal</keyword>
<evidence type="ECO:0000256" key="2">
    <source>
        <dbReference type="ARBA" id="ARBA00022737"/>
    </source>
</evidence>
<dbReference type="InterPro" id="IPR045078">
    <property type="entry name" value="TST/MPST-like"/>
</dbReference>
<evidence type="ECO:0000256" key="1">
    <source>
        <dbReference type="ARBA" id="ARBA00022679"/>
    </source>
</evidence>
<dbReference type="EMBL" id="JBHRUG010000005">
    <property type="protein sequence ID" value="MFC3282593.1"/>
    <property type="molecule type" value="Genomic_DNA"/>
</dbReference>
<keyword evidence="6" id="KW-1185">Reference proteome</keyword>
<name>A0ABV7LKR4_9GAMM</name>
<dbReference type="PANTHER" id="PTHR11364:SF27">
    <property type="entry name" value="SULFURTRANSFERASE"/>
    <property type="match status" value="1"/>
</dbReference>
<dbReference type="Proteomes" id="UP001595579">
    <property type="component" value="Unassembled WGS sequence"/>
</dbReference>
<dbReference type="CDD" id="cd01448">
    <property type="entry name" value="TST_Repeat_1"/>
    <property type="match status" value="1"/>
</dbReference>
<gene>
    <name evidence="5" type="ORF">ACFOEV_03100</name>
</gene>
<feature type="domain" description="Rhodanese" evidence="4">
    <location>
        <begin position="188"/>
        <end position="304"/>
    </location>
</feature>
<organism evidence="5 6">
    <name type="scientific">Litchfieldella rifensis</name>
    <dbReference type="NCBI Taxonomy" id="762643"/>
    <lineage>
        <taxon>Bacteria</taxon>
        <taxon>Pseudomonadati</taxon>
        <taxon>Pseudomonadota</taxon>
        <taxon>Gammaproteobacteria</taxon>
        <taxon>Oceanospirillales</taxon>
        <taxon>Halomonadaceae</taxon>
        <taxon>Litchfieldella</taxon>
    </lineage>
</organism>
<feature type="chain" id="PRO_5045297615" evidence="3">
    <location>
        <begin position="21"/>
        <end position="318"/>
    </location>
</feature>
<evidence type="ECO:0000259" key="4">
    <source>
        <dbReference type="PROSITE" id="PS50206"/>
    </source>
</evidence>
<reference evidence="6" key="1">
    <citation type="journal article" date="2019" name="Int. J. Syst. Evol. Microbiol.">
        <title>The Global Catalogue of Microorganisms (GCM) 10K type strain sequencing project: providing services to taxonomists for standard genome sequencing and annotation.</title>
        <authorList>
            <consortium name="The Broad Institute Genomics Platform"/>
            <consortium name="The Broad Institute Genome Sequencing Center for Infectious Disease"/>
            <person name="Wu L."/>
            <person name="Ma J."/>
        </authorList>
    </citation>
    <scope>NUCLEOTIDE SEQUENCE [LARGE SCALE GENOMIC DNA]</scope>
    <source>
        <strain evidence="6">CECT 7698</strain>
    </source>
</reference>
<keyword evidence="2" id="KW-0677">Repeat</keyword>